<sequence>MDNPIRQATVIGAGSMGSGIAALLASNGVQVLLLDVPDGSDRDARARRGLELQLKRGGFTHPDFADNVTVGNTEDDFERIADSQWVIEAVFENLEVKRDVYARLEAVLSADAVLSSNTSTIPLAQLSEQMGESMARRFVITHFFNPPRVMNLVEVVSGKRTDAGVVEHISEVITHQLGKVALPCRDTPGFLANRVGNLWMAAAAILAFEQDISPELADAINQRIFTTPRTGVFGLFDYIGLQLVPDVWGSFLTKVDEFDAYRRFRVDNHPLFTGLIERGLTGRTGESGIYKGREQVIDPESMTYRDRRPVEDAALMAADTAGVVDADSPGGRYARAVFLEVVRYCASIAPEIADNVDDIDQSMIHGYSWKQGPFALADGVGLDGVISRMEADGIEVPEFLRTAAAAGGFYPAAGKCLSTTGQVVDRPSTTGQQTIAALAAECGVGEKNDDAQLIVLPDGTGIFSALTKRGSMSPAVFELLDRVCADGNPLGLRALVLASDDPRAFCAGADLGTLAQAGADGDEARLREFIDTGARVFARMRQAEFPVVAAVRGFALGGGLELLLHTDAAVFHQDCVVGFPERSVGLFPGWSGPLRAAQRIRAHLDESPDRDARALAKAFALSLETTPMKGAYALSAAGLLGEHDQVIALGAGVLDQAIVVARELARDYVAPAAAEFVAYKVGAGQPGLAEQWLESADGADEVDGRIAHALAQLLEAGADTSAAGGILSEATYLQRNCALCAPLLCQPGHAERAAAVLSGAGRKRR</sequence>
<keyword evidence="10" id="KW-0443">Lipid metabolism</keyword>
<comment type="similarity">
    <text evidence="14">Belongs to the enoyl-CoA hydratase/isomerase family.</text>
</comment>
<dbReference type="GO" id="GO:0004300">
    <property type="term" value="F:enoyl-CoA hydratase activity"/>
    <property type="evidence" value="ECO:0007669"/>
    <property type="project" value="UniProtKB-EC"/>
</dbReference>
<comment type="catalytic activity">
    <reaction evidence="12">
        <text>a 4-saturated-(3S)-3-hydroxyacyl-CoA = a (3E)-enoyl-CoA + H2O</text>
        <dbReference type="Rhea" id="RHEA:20724"/>
        <dbReference type="ChEBI" id="CHEBI:15377"/>
        <dbReference type="ChEBI" id="CHEBI:58521"/>
        <dbReference type="ChEBI" id="CHEBI:137480"/>
        <dbReference type="EC" id="4.2.1.17"/>
    </reaction>
</comment>
<dbReference type="EMBL" id="CP009245">
    <property type="protein sequence ID" value="APT84312.1"/>
    <property type="molecule type" value="Genomic_DNA"/>
</dbReference>
<dbReference type="InterPro" id="IPR036291">
    <property type="entry name" value="NAD(P)-bd_dom_sf"/>
</dbReference>
<dbReference type="InterPro" id="IPR008927">
    <property type="entry name" value="6-PGluconate_DH-like_C_sf"/>
</dbReference>
<comment type="catalytic activity">
    <reaction evidence="11">
        <text>a (3S)-3-hydroxyacyl-CoA = a (2E)-enoyl-CoA + H2O</text>
        <dbReference type="Rhea" id="RHEA:16105"/>
        <dbReference type="ChEBI" id="CHEBI:15377"/>
        <dbReference type="ChEBI" id="CHEBI:57318"/>
        <dbReference type="ChEBI" id="CHEBI:58856"/>
        <dbReference type="EC" id="4.2.1.17"/>
    </reaction>
</comment>
<evidence type="ECO:0000256" key="6">
    <source>
        <dbReference type="ARBA" id="ARBA00022832"/>
    </source>
</evidence>
<dbReference type="Proteomes" id="UP000185478">
    <property type="component" value="Chromosome"/>
</dbReference>
<evidence type="ECO:0000259" key="16">
    <source>
        <dbReference type="Pfam" id="PF02737"/>
    </source>
</evidence>
<dbReference type="SUPFAM" id="SSF48179">
    <property type="entry name" value="6-phosphogluconate dehydrogenase C-terminal domain-like"/>
    <property type="match status" value="2"/>
</dbReference>
<dbReference type="Pfam" id="PF02737">
    <property type="entry name" value="3HCDH_N"/>
    <property type="match status" value="1"/>
</dbReference>
<dbReference type="Pfam" id="PF00378">
    <property type="entry name" value="ECH_1"/>
    <property type="match status" value="1"/>
</dbReference>
<protein>
    <recommendedName>
        <fullName evidence="5">enoyl-CoA hydratase</fullName>
        <ecNumber evidence="5">4.2.1.17</ecNumber>
    </recommendedName>
</protein>
<evidence type="ECO:0000256" key="8">
    <source>
        <dbReference type="ARBA" id="ARBA00023002"/>
    </source>
</evidence>
<gene>
    <name evidence="17" type="ORF">CAQU_03650</name>
</gene>
<dbReference type="PANTHER" id="PTHR48075">
    <property type="entry name" value="3-HYDROXYACYL-COA DEHYDROGENASE FAMILY PROTEIN"/>
    <property type="match status" value="1"/>
</dbReference>
<dbReference type="CDD" id="cd06558">
    <property type="entry name" value="crotonase-like"/>
    <property type="match status" value="1"/>
</dbReference>
<dbReference type="STRING" id="1431546.CAQU_03650"/>
<dbReference type="GO" id="GO:0006635">
    <property type="term" value="P:fatty acid beta-oxidation"/>
    <property type="evidence" value="ECO:0007669"/>
    <property type="project" value="UniProtKB-UniPathway"/>
</dbReference>
<dbReference type="KEGG" id="caqu:CAQU_03650"/>
<dbReference type="SUPFAM" id="SSF52096">
    <property type="entry name" value="ClpP/crotonase"/>
    <property type="match status" value="1"/>
</dbReference>
<dbReference type="InterPro" id="IPR029045">
    <property type="entry name" value="ClpP/crotonase-like_dom_sf"/>
</dbReference>
<dbReference type="Pfam" id="PF00725">
    <property type="entry name" value="3HCDH"/>
    <property type="match status" value="1"/>
</dbReference>
<dbReference type="PROSITE" id="PS00166">
    <property type="entry name" value="ENOYL_COA_HYDRATASE"/>
    <property type="match status" value="1"/>
</dbReference>
<dbReference type="InterPro" id="IPR006108">
    <property type="entry name" value="3HC_DH_C"/>
</dbReference>
<keyword evidence="9" id="KW-0520">NAD</keyword>
<dbReference type="SUPFAM" id="SSF51735">
    <property type="entry name" value="NAD(P)-binding Rossmann-fold domains"/>
    <property type="match status" value="1"/>
</dbReference>
<keyword evidence="7" id="KW-0442">Lipid degradation</keyword>
<evidence type="ECO:0000313" key="17">
    <source>
        <dbReference type="EMBL" id="APT84312.1"/>
    </source>
</evidence>
<dbReference type="Gene3D" id="3.90.226.10">
    <property type="entry name" value="2-enoyl-CoA Hydratase, Chain A, domain 1"/>
    <property type="match status" value="1"/>
</dbReference>
<dbReference type="PANTHER" id="PTHR48075:SF7">
    <property type="entry name" value="3-HYDROXYACYL-COA DEHYDROGENASE-RELATED"/>
    <property type="match status" value="1"/>
</dbReference>
<name>A0A1L7CEL3_9CORY</name>
<evidence type="ECO:0000256" key="3">
    <source>
        <dbReference type="ARBA" id="ARBA00008750"/>
    </source>
</evidence>
<dbReference type="InterPro" id="IPR006176">
    <property type="entry name" value="3-OHacyl-CoA_DH_NAD-bd"/>
</dbReference>
<evidence type="ECO:0000256" key="1">
    <source>
        <dbReference type="ARBA" id="ARBA00002994"/>
    </source>
</evidence>
<comment type="function">
    <text evidence="1">Could possibly oxidize fatty acids using specific components.</text>
</comment>
<evidence type="ECO:0000256" key="7">
    <source>
        <dbReference type="ARBA" id="ARBA00022963"/>
    </source>
</evidence>
<keyword evidence="6" id="KW-0276">Fatty acid metabolism</keyword>
<evidence type="ECO:0000256" key="5">
    <source>
        <dbReference type="ARBA" id="ARBA00012076"/>
    </source>
</evidence>
<comment type="similarity">
    <text evidence="3">In the N-terminal section; belongs to the enoyl-CoA hydratase/isomerase family.</text>
</comment>
<dbReference type="Gene3D" id="3.40.50.720">
    <property type="entry name" value="NAD(P)-binding Rossmann-like Domain"/>
    <property type="match status" value="1"/>
</dbReference>
<feature type="domain" description="3-hydroxyacyl-CoA dehydrogenase NAD binding" evidence="16">
    <location>
        <begin position="8"/>
        <end position="186"/>
    </location>
</feature>
<reference evidence="17 18" key="1">
    <citation type="submission" date="2014-08" db="EMBL/GenBank/DDBJ databases">
        <title>Complete genome sequence of Corynebacterium aquilae S-613T(T) (=DSM 44791(T)), isolated from the choana of a healthy golden eagle.</title>
        <authorList>
            <person name="Ruckert C."/>
            <person name="Albersmeier A."/>
            <person name="Winkler A."/>
            <person name="Kalinowski J."/>
        </authorList>
    </citation>
    <scope>NUCLEOTIDE SEQUENCE [LARGE SCALE GENOMIC DNA]</scope>
    <source>
        <strain evidence="17 18">S-613</strain>
    </source>
</reference>
<dbReference type="GO" id="GO:0003857">
    <property type="term" value="F:(3S)-3-hydroxyacyl-CoA dehydrogenase (NAD+) activity"/>
    <property type="evidence" value="ECO:0007669"/>
    <property type="project" value="UniProtKB-EC"/>
</dbReference>
<dbReference type="AlphaFoldDB" id="A0A1L7CEL3"/>
<keyword evidence="18" id="KW-1185">Reference proteome</keyword>
<comment type="similarity">
    <text evidence="4">Belongs to the 3-hydroxyacyl-CoA dehydrogenase family.</text>
</comment>
<dbReference type="InterPro" id="IPR018376">
    <property type="entry name" value="Enoyl-CoA_hyd/isom_CS"/>
</dbReference>
<proteinExistence type="inferred from homology"/>
<evidence type="ECO:0000256" key="13">
    <source>
        <dbReference type="ARBA" id="ARBA00049556"/>
    </source>
</evidence>
<evidence type="ECO:0000313" key="18">
    <source>
        <dbReference type="Proteomes" id="UP000185478"/>
    </source>
</evidence>
<evidence type="ECO:0000256" key="9">
    <source>
        <dbReference type="ARBA" id="ARBA00023027"/>
    </source>
</evidence>
<keyword evidence="8" id="KW-0560">Oxidoreductase</keyword>
<evidence type="ECO:0000256" key="2">
    <source>
        <dbReference type="ARBA" id="ARBA00005005"/>
    </source>
</evidence>
<dbReference type="EC" id="4.2.1.17" evidence="5"/>
<evidence type="ECO:0000256" key="12">
    <source>
        <dbReference type="ARBA" id="ARBA00023717"/>
    </source>
</evidence>
<accession>A0A1L7CEL3</accession>
<evidence type="ECO:0000256" key="10">
    <source>
        <dbReference type="ARBA" id="ARBA00023098"/>
    </source>
</evidence>
<evidence type="ECO:0000256" key="11">
    <source>
        <dbReference type="ARBA" id="ARBA00023709"/>
    </source>
</evidence>
<feature type="domain" description="3-hydroxyacyl-CoA dehydrogenase C-terminal" evidence="15">
    <location>
        <begin position="189"/>
        <end position="291"/>
    </location>
</feature>
<dbReference type="Gene3D" id="1.10.1040.50">
    <property type="match status" value="1"/>
</dbReference>
<comment type="pathway">
    <text evidence="2">Lipid metabolism; fatty acid beta-oxidation.</text>
</comment>
<dbReference type="GO" id="GO:0070403">
    <property type="term" value="F:NAD+ binding"/>
    <property type="evidence" value="ECO:0007669"/>
    <property type="project" value="InterPro"/>
</dbReference>
<dbReference type="InterPro" id="IPR001753">
    <property type="entry name" value="Enoyl-CoA_hydra/iso"/>
</dbReference>
<evidence type="ECO:0000259" key="15">
    <source>
        <dbReference type="Pfam" id="PF00725"/>
    </source>
</evidence>
<organism evidence="17 18">
    <name type="scientific">Corynebacterium aquilae DSM 44791</name>
    <dbReference type="NCBI Taxonomy" id="1431546"/>
    <lineage>
        <taxon>Bacteria</taxon>
        <taxon>Bacillati</taxon>
        <taxon>Actinomycetota</taxon>
        <taxon>Actinomycetes</taxon>
        <taxon>Mycobacteriales</taxon>
        <taxon>Corynebacteriaceae</taxon>
        <taxon>Corynebacterium</taxon>
    </lineage>
</organism>
<comment type="catalytic activity">
    <reaction evidence="13">
        <text>a (3S)-3-hydroxyacyl-CoA + NAD(+) = a 3-oxoacyl-CoA + NADH + H(+)</text>
        <dbReference type="Rhea" id="RHEA:22432"/>
        <dbReference type="ChEBI" id="CHEBI:15378"/>
        <dbReference type="ChEBI" id="CHEBI:57318"/>
        <dbReference type="ChEBI" id="CHEBI:57540"/>
        <dbReference type="ChEBI" id="CHEBI:57945"/>
        <dbReference type="ChEBI" id="CHEBI:90726"/>
        <dbReference type="EC" id="1.1.1.35"/>
    </reaction>
</comment>
<evidence type="ECO:0000256" key="4">
    <source>
        <dbReference type="ARBA" id="ARBA00009463"/>
    </source>
</evidence>
<dbReference type="UniPathway" id="UPA00659"/>
<evidence type="ECO:0000256" key="14">
    <source>
        <dbReference type="RuleBase" id="RU003707"/>
    </source>
</evidence>